<evidence type="ECO:0000256" key="1">
    <source>
        <dbReference type="SAM" id="Phobius"/>
    </source>
</evidence>
<feature type="transmembrane region" description="Helical" evidence="1">
    <location>
        <begin position="44"/>
        <end position="67"/>
    </location>
</feature>
<feature type="transmembrane region" description="Helical" evidence="1">
    <location>
        <begin position="73"/>
        <end position="92"/>
    </location>
</feature>
<dbReference type="KEGG" id="stac:ABII15_34725"/>
<dbReference type="RefSeq" id="WP_353947296.1">
    <property type="nucleotide sequence ID" value="NZ_CP159534.1"/>
</dbReference>
<evidence type="ECO:0000313" key="2">
    <source>
        <dbReference type="EMBL" id="XCJ75875.1"/>
    </source>
</evidence>
<dbReference type="AlphaFoldDB" id="A0AAU8J5X3"/>
<keyword evidence="1" id="KW-1133">Transmembrane helix</keyword>
<protein>
    <recommendedName>
        <fullName evidence="3">Integral membrane protein</fullName>
    </recommendedName>
</protein>
<keyword evidence="1" id="KW-0812">Transmembrane</keyword>
<reference evidence="2" key="1">
    <citation type="submission" date="2024-06" db="EMBL/GenBank/DDBJ databases">
        <title>Streptomyces sp. strain HUAS MG91 genome sequences.</title>
        <authorList>
            <person name="Mo P."/>
        </authorList>
    </citation>
    <scope>NUCLEOTIDE SEQUENCE</scope>
    <source>
        <strain evidence="2">HUAS MG91</strain>
    </source>
</reference>
<organism evidence="2">
    <name type="scientific">Streptomyces tabacisoli</name>
    <dbReference type="NCBI Taxonomy" id="3156398"/>
    <lineage>
        <taxon>Bacteria</taxon>
        <taxon>Bacillati</taxon>
        <taxon>Actinomycetota</taxon>
        <taxon>Actinomycetes</taxon>
        <taxon>Kitasatosporales</taxon>
        <taxon>Streptomycetaceae</taxon>
        <taxon>Streptomyces</taxon>
    </lineage>
</organism>
<keyword evidence="1" id="KW-0472">Membrane</keyword>
<evidence type="ECO:0008006" key="3">
    <source>
        <dbReference type="Google" id="ProtNLM"/>
    </source>
</evidence>
<sequence>MTGEPRTAHGATGPPGLRTQWEIDEQTTLGAAYVRSLMRSQLRAGITAFVVLAAPVAILPLFFGALRNAAVEWLVLGFGCYPFLVLIAWWYVRRAERNERDFAALVRGRDTTDPGAP</sequence>
<gene>
    <name evidence="2" type="ORF">ABII15_34725</name>
</gene>
<name>A0AAU8J5X3_9ACTN</name>
<proteinExistence type="predicted"/>
<accession>A0AAU8J5X3</accession>
<dbReference type="EMBL" id="CP159534">
    <property type="protein sequence ID" value="XCJ75875.1"/>
    <property type="molecule type" value="Genomic_DNA"/>
</dbReference>